<gene>
    <name evidence="2" type="ORF">ACFP3R_36125</name>
</gene>
<dbReference type="EMBL" id="JBHSQO010000072">
    <property type="protein sequence ID" value="MFC6094720.1"/>
    <property type="molecule type" value="Genomic_DNA"/>
</dbReference>
<feature type="region of interest" description="Disordered" evidence="1">
    <location>
        <begin position="1"/>
        <end position="28"/>
    </location>
</feature>
<name>A0ABW1PGF6_9PSEU</name>
<evidence type="ECO:0000256" key="1">
    <source>
        <dbReference type="SAM" id="MobiDB-lite"/>
    </source>
</evidence>
<comment type="caution">
    <text evidence="2">The sequence shown here is derived from an EMBL/GenBank/DDBJ whole genome shotgun (WGS) entry which is preliminary data.</text>
</comment>
<sequence>MSTDHEDESPHPDRPDAGRWAGRGPDTQAACTCGAAQRVGTNHTSSCPALS</sequence>
<reference evidence="3" key="1">
    <citation type="journal article" date="2019" name="Int. J. Syst. Evol. Microbiol.">
        <title>The Global Catalogue of Microorganisms (GCM) 10K type strain sequencing project: providing services to taxonomists for standard genome sequencing and annotation.</title>
        <authorList>
            <consortium name="The Broad Institute Genomics Platform"/>
            <consortium name="The Broad Institute Genome Sequencing Center for Infectious Disease"/>
            <person name="Wu L."/>
            <person name="Ma J."/>
        </authorList>
    </citation>
    <scope>NUCLEOTIDE SEQUENCE [LARGE SCALE GENOMIC DNA]</scope>
    <source>
        <strain evidence="3">CGMCC 4.7246</strain>
    </source>
</reference>
<dbReference type="Proteomes" id="UP001596220">
    <property type="component" value="Unassembled WGS sequence"/>
</dbReference>
<evidence type="ECO:0000313" key="2">
    <source>
        <dbReference type="EMBL" id="MFC6094720.1"/>
    </source>
</evidence>
<dbReference type="RefSeq" id="WP_380643245.1">
    <property type="nucleotide sequence ID" value="NZ_JBHSQO010000072.1"/>
</dbReference>
<accession>A0ABW1PGF6</accession>
<organism evidence="2 3">
    <name type="scientific">Saccharothrix lopnurensis</name>
    <dbReference type="NCBI Taxonomy" id="1670621"/>
    <lineage>
        <taxon>Bacteria</taxon>
        <taxon>Bacillati</taxon>
        <taxon>Actinomycetota</taxon>
        <taxon>Actinomycetes</taxon>
        <taxon>Pseudonocardiales</taxon>
        <taxon>Pseudonocardiaceae</taxon>
        <taxon>Saccharothrix</taxon>
    </lineage>
</organism>
<protein>
    <submittedName>
        <fullName evidence="2">Uncharacterized protein</fullName>
    </submittedName>
</protein>
<proteinExistence type="predicted"/>
<evidence type="ECO:0000313" key="3">
    <source>
        <dbReference type="Proteomes" id="UP001596220"/>
    </source>
</evidence>
<keyword evidence="3" id="KW-1185">Reference proteome</keyword>
<feature type="compositionally biased region" description="Basic and acidic residues" evidence="1">
    <location>
        <begin position="8"/>
        <end position="17"/>
    </location>
</feature>